<evidence type="ECO:0000313" key="5">
    <source>
        <dbReference type="Proteomes" id="UP000440498"/>
    </source>
</evidence>
<dbReference type="PANTHER" id="PTHR44196">
    <property type="entry name" value="DEHYDROGENASE/REDUCTASE SDR FAMILY MEMBER 7B"/>
    <property type="match status" value="1"/>
</dbReference>
<dbReference type="PRINTS" id="PR00080">
    <property type="entry name" value="SDRFAMILY"/>
</dbReference>
<dbReference type="AlphaFoldDB" id="A0A6A7NDN6"/>
<dbReference type="Pfam" id="PF00106">
    <property type="entry name" value="adh_short"/>
    <property type="match status" value="1"/>
</dbReference>
<gene>
    <name evidence="4" type="ORF">GEV02_30580</name>
</gene>
<comment type="caution">
    <text evidence="4">The sequence shown here is derived from an EMBL/GenBank/DDBJ whole genome shotgun (WGS) entry which is preliminary data.</text>
</comment>
<evidence type="ECO:0000256" key="1">
    <source>
        <dbReference type="ARBA" id="ARBA00006484"/>
    </source>
</evidence>
<dbReference type="RefSeq" id="WP_152841582.1">
    <property type="nucleotide sequence ID" value="NZ_WHUG01000021.1"/>
</dbReference>
<dbReference type="InterPro" id="IPR002347">
    <property type="entry name" value="SDR_fam"/>
</dbReference>
<dbReference type="Proteomes" id="UP000440498">
    <property type="component" value="Unassembled WGS sequence"/>
</dbReference>
<sequence length="236" mass="23991">MNFKDAVVLITGANRGLGKALAQAAVAAGARKVYAGARNPAAVTLAGVTPIQIDVTNAADIAAAVQAIPDLTILINNAGIFSGSDVAGPEALASVRAELDTNFYGPMALSLAFAPALQRNGGGAIVNILSALSWITIPHSGTYSISKAAAWALTNGLRADLHAQNTQVLAAHMGYMDTDMTGGVDAPKSAPADIARAIVSALEAGQDEVLADDTARQVKQGFTIARSAYLGEPRAA</sequence>
<dbReference type="InterPro" id="IPR036291">
    <property type="entry name" value="NAD(P)-bd_dom_sf"/>
</dbReference>
<keyword evidence="5" id="KW-1185">Reference proteome</keyword>
<evidence type="ECO:0000256" key="3">
    <source>
        <dbReference type="RuleBase" id="RU000363"/>
    </source>
</evidence>
<dbReference type="GO" id="GO:0016491">
    <property type="term" value="F:oxidoreductase activity"/>
    <property type="evidence" value="ECO:0007669"/>
    <property type="project" value="UniProtKB-KW"/>
</dbReference>
<dbReference type="SUPFAM" id="SSF51735">
    <property type="entry name" value="NAD(P)-binding Rossmann-fold domains"/>
    <property type="match status" value="1"/>
</dbReference>
<dbReference type="Gene3D" id="3.40.50.720">
    <property type="entry name" value="NAD(P)-binding Rossmann-like Domain"/>
    <property type="match status" value="1"/>
</dbReference>
<name>A0A6A7NDN6_9BURK</name>
<protein>
    <submittedName>
        <fullName evidence="4">SDR family oxidoreductase</fullName>
    </submittedName>
</protein>
<keyword evidence="2" id="KW-0560">Oxidoreductase</keyword>
<evidence type="ECO:0000313" key="4">
    <source>
        <dbReference type="EMBL" id="MQA42487.1"/>
    </source>
</evidence>
<reference evidence="4 5" key="1">
    <citation type="submission" date="2019-10" db="EMBL/GenBank/DDBJ databases">
        <title>Two novel species isolated from a subtropical stream in China.</title>
        <authorList>
            <person name="Lu H."/>
        </authorList>
    </citation>
    <scope>NUCLEOTIDE SEQUENCE [LARGE SCALE GENOMIC DNA]</scope>
    <source>
        <strain evidence="4 5">FT29W</strain>
    </source>
</reference>
<evidence type="ECO:0000256" key="2">
    <source>
        <dbReference type="ARBA" id="ARBA00023002"/>
    </source>
</evidence>
<dbReference type="InterPro" id="IPR020904">
    <property type="entry name" value="Sc_DH/Rdtase_CS"/>
</dbReference>
<organism evidence="4 5">
    <name type="scientific">Rugamonas aquatica</name>
    <dbReference type="NCBI Taxonomy" id="2743357"/>
    <lineage>
        <taxon>Bacteria</taxon>
        <taxon>Pseudomonadati</taxon>
        <taxon>Pseudomonadota</taxon>
        <taxon>Betaproteobacteria</taxon>
        <taxon>Burkholderiales</taxon>
        <taxon>Oxalobacteraceae</taxon>
        <taxon>Telluria group</taxon>
        <taxon>Rugamonas</taxon>
    </lineage>
</organism>
<dbReference type="PRINTS" id="PR00081">
    <property type="entry name" value="GDHRDH"/>
</dbReference>
<dbReference type="GO" id="GO:0016020">
    <property type="term" value="C:membrane"/>
    <property type="evidence" value="ECO:0007669"/>
    <property type="project" value="TreeGrafter"/>
</dbReference>
<accession>A0A6A7NDN6</accession>
<dbReference type="EMBL" id="WHUG01000021">
    <property type="protein sequence ID" value="MQA42487.1"/>
    <property type="molecule type" value="Genomic_DNA"/>
</dbReference>
<dbReference type="NCBIfam" id="NF006119">
    <property type="entry name" value="PRK08264.1-5"/>
    <property type="match status" value="1"/>
</dbReference>
<comment type="similarity">
    <text evidence="1 3">Belongs to the short-chain dehydrogenases/reductases (SDR) family.</text>
</comment>
<dbReference type="NCBIfam" id="NF006117">
    <property type="entry name" value="PRK08264.1-3"/>
    <property type="match status" value="1"/>
</dbReference>
<proteinExistence type="inferred from homology"/>
<dbReference type="PROSITE" id="PS00061">
    <property type="entry name" value="ADH_SHORT"/>
    <property type="match status" value="1"/>
</dbReference>
<dbReference type="PANTHER" id="PTHR44196:SF1">
    <property type="entry name" value="DEHYDROGENASE_REDUCTASE SDR FAMILY MEMBER 7B"/>
    <property type="match status" value="1"/>
</dbReference>